<organism evidence="2 3">
    <name type="scientific">Variibacter gotjawalensis</name>
    <dbReference type="NCBI Taxonomy" id="1333996"/>
    <lineage>
        <taxon>Bacteria</taxon>
        <taxon>Pseudomonadati</taxon>
        <taxon>Pseudomonadota</taxon>
        <taxon>Alphaproteobacteria</taxon>
        <taxon>Hyphomicrobiales</taxon>
        <taxon>Nitrobacteraceae</taxon>
        <taxon>Variibacter</taxon>
    </lineage>
</organism>
<evidence type="ECO:0000313" key="2">
    <source>
        <dbReference type="EMBL" id="BAT58917.1"/>
    </source>
</evidence>
<dbReference type="KEGG" id="vgo:GJW-30_1_01445"/>
<dbReference type="PANTHER" id="PTHR33608:SF6">
    <property type="entry name" value="BLL2464 PROTEIN"/>
    <property type="match status" value="1"/>
</dbReference>
<accession>A0A0S3PSH6</accession>
<dbReference type="AlphaFoldDB" id="A0A0S3PSH6"/>
<evidence type="ECO:0000259" key="1">
    <source>
        <dbReference type="Pfam" id="PF01882"/>
    </source>
</evidence>
<feature type="domain" description="DUF58" evidence="1">
    <location>
        <begin position="59"/>
        <end position="261"/>
    </location>
</feature>
<dbReference type="RefSeq" id="WP_096353563.1">
    <property type="nucleotide sequence ID" value="NZ_AP014946.1"/>
</dbReference>
<proteinExistence type="predicted"/>
<protein>
    <recommendedName>
        <fullName evidence="1">DUF58 domain-containing protein</fullName>
    </recommendedName>
</protein>
<dbReference type="EMBL" id="AP014946">
    <property type="protein sequence ID" value="BAT58917.1"/>
    <property type="molecule type" value="Genomic_DNA"/>
</dbReference>
<dbReference type="InterPro" id="IPR002881">
    <property type="entry name" value="DUF58"/>
</dbReference>
<keyword evidence="3" id="KW-1185">Reference proteome</keyword>
<name>A0A0S3PSH6_9BRAD</name>
<dbReference type="PANTHER" id="PTHR33608">
    <property type="entry name" value="BLL2464 PROTEIN"/>
    <property type="match status" value="1"/>
</dbReference>
<sequence>MAETKTPEFSNDVRRAIGEGRTLAASMPRLMLEARRIAATVVHGLHGRRRAGVGENFWQYRRFTSGEPAHRVDWRRSARDDNLYVREREWEAAHTVWIWPDRSPSMSFVSDERRDTKLERSLTIAFALAEILVEGGERVGVPGVMRPTASRNVIDTIAQSVLHDASGRTSLPPNFSASRLSEVILLSDFWSPIDEIRATLTQVAGSGVHGHLVQVVDPAEETFPYSGRVEFVEPEGAGSITAGRAETWRKDYEVRLAQHRDALRAEAAQRGWTFTIHRTDRPVGDLLLRLHARLGAGGDTADYRNQASASANQGAA</sequence>
<reference evidence="2 3" key="1">
    <citation type="submission" date="2015-08" db="EMBL/GenBank/DDBJ databases">
        <title>Investigation of the bacterial diversity of lava forest soil.</title>
        <authorList>
            <person name="Lee J.S."/>
        </authorList>
    </citation>
    <scope>NUCLEOTIDE SEQUENCE [LARGE SCALE GENOMIC DNA]</scope>
    <source>
        <strain evidence="2 3">GJW-30</strain>
    </source>
</reference>
<dbReference type="Pfam" id="PF01882">
    <property type="entry name" value="DUF58"/>
    <property type="match status" value="1"/>
</dbReference>
<evidence type="ECO:0000313" key="3">
    <source>
        <dbReference type="Proteomes" id="UP000236884"/>
    </source>
</evidence>
<dbReference type="Proteomes" id="UP000236884">
    <property type="component" value="Chromosome"/>
</dbReference>
<gene>
    <name evidence="2" type="ORF">GJW-30_1_01445</name>
</gene>
<dbReference type="OrthoDB" id="9794556at2"/>